<name>A0A3C1KMS8_9GAMM</name>
<accession>A0A3C1KMS8</accession>
<keyword evidence="6" id="KW-0408">Iron</keyword>
<keyword evidence="7" id="KW-0406">Ion transport</keyword>
<dbReference type="PANTHER" id="PTHR32552">
    <property type="entry name" value="FERRICHROME IRON RECEPTOR-RELATED"/>
    <property type="match status" value="1"/>
</dbReference>
<evidence type="ECO:0000256" key="10">
    <source>
        <dbReference type="ARBA" id="ARBA00023237"/>
    </source>
</evidence>
<feature type="non-terminal residue" evidence="13">
    <location>
        <position position="1"/>
    </location>
</feature>
<reference evidence="13 14" key="1">
    <citation type="journal article" date="2018" name="Nat. Biotechnol.">
        <title>A standardized bacterial taxonomy based on genome phylogeny substantially revises the tree of life.</title>
        <authorList>
            <person name="Parks D.H."/>
            <person name="Chuvochina M."/>
            <person name="Waite D.W."/>
            <person name="Rinke C."/>
            <person name="Skarshewski A."/>
            <person name="Chaumeil P.A."/>
            <person name="Hugenholtz P."/>
        </authorList>
    </citation>
    <scope>NUCLEOTIDE SEQUENCE [LARGE SCALE GENOMIC DNA]</scope>
    <source>
        <strain evidence="13">UBA9158</strain>
    </source>
</reference>
<keyword evidence="2 11" id="KW-0813">Transport</keyword>
<evidence type="ECO:0000256" key="3">
    <source>
        <dbReference type="ARBA" id="ARBA00022452"/>
    </source>
</evidence>
<evidence type="ECO:0000256" key="6">
    <source>
        <dbReference type="ARBA" id="ARBA00023004"/>
    </source>
</evidence>
<dbReference type="PANTHER" id="PTHR32552:SF81">
    <property type="entry name" value="TONB-DEPENDENT OUTER MEMBRANE RECEPTOR"/>
    <property type="match status" value="1"/>
</dbReference>
<comment type="subcellular location">
    <subcellularLocation>
        <location evidence="1 11">Cell outer membrane</location>
        <topology evidence="1 11">Multi-pass membrane protein</topology>
    </subcellularLocation>
</comment>
<dbReference type="Pfam" id="PF07715">
    <property type="entry name" value="Plug"/>
    <property type="match status" value="1"/>
</dbReference>
<dbReference type="Gene3D" id="2.40.170.20">
    <property type="entry name" value="TonB-dependent receptor, beta-barrel domain"/>
    <property type="match status" value="1"/>
</dbReference>
<dbReference type="Proteomes" id="UP000259273">
    <property type="component" value="Unassembled WGS sequence"/>
</dbReference>
<dbReference type="GO" id="GO:0006826">
    <property type="term" value="P:iron ion transport"/>
    <property type="evidence" value="ECO:0007669"/>
    <property type="project" value="UniProtKB-KW"/>
</dbReference>
<evidence type="ECO:0000256" key="5">
    <source>
        <dbReference type="ARBA" id="ARBA00022692"/>
    </source>
</evidence>
<evidence type="ECO:0000259" key="12">
    <source>
        <dbReference type="Pfam" id="PF07715"/>
    </source>
</evidence>
<proteinExistence type="inferred from homology"/>
<dbReference type="AlphaFoldDB" id="A0A3C1KMS8"/>
<keyword evidence="9 11" id="KW-0472">Membrane</keyword>
<comment type="caution">
    <text evidence="13">The sequence shown here is derived from an EMBL/GenBank/DDBJ whole genome shotgun (WGS) entry which is preliminary data.</text>
</comment>
<dbReference type="STRING" id="1121937.GCA_000423125_01341"/>
<comment type="similarity">
    <text evidence="11">Belongs to the TonB-dependent receptor family.</text>
</comment>
<feature type="domain" description="TonB-dependent receptor plug" evidence="12">
    <location>
        <begin position="1"/>
        <end position="80"/>
    </location>
</feature>
<keyword evidence="13" id="KW-0675">Receptor</keyword>
<organism evidence="13 14">
    <name type="scientific">Haliea salexigens</name>
    <dbReference type="NCBI Taxonomy" id="287487"/>
    <lineage>
        <taxon>Bacteria</taxon>
        <taxon>Pseudomonadati</taxon>
        <taxon>Pseudomonadota</taxon>
        <taxon>Gammaproteobacteria</taxon>
        <taxon>Cellvibrionales</taxon>
        <taxon>Halieaceae</taxon>
        <taxon>Haliea</taxon>
    </lineage>
</organism>
<evidence type="ECO:0000256" key="8">
    <source>
        <dbReference type="ARBA" id="ARBA00023077"/>
    </source>
</evidence>
<dbReference type="InterPro" id="IPR039426">
    <property type="entry name" value="TonB-dep_rcpt-like"/>
</dbReference>
<gene>
    <name evidence="13" type="ORF">DCP75_08635</name>
</gene>
<dbReference type="InterPro" id="IPR036942">
    <property type="entry name" value="Beta-barrel_TonB_sf"/>
</dbReference>
<evidence type="ECO:0000256" key="7">
    <source>
        <dbReference type="ARBA" id="ARBA00023065"/>
    </source>
</evidence>
<keyword evidence="8" id="KW-0798">TonB box</keyword>
<dbReference type="InterPro" id="IPR012910">
    <property type="entry name" value="Plug_dom"/>
</dbReference>
<keyword evidence="10 11" id="KW-0998">Cell outer membrane</keyword>
<sequence>VPNVKITRSPSNISAATIAIRGSATINPAITWEPTVGIYLDGVFIGKNVGGIFDIAELERVEMLRGPQGTLYGKNTVGGAVNLITTKPSGEFSGKLRAGVGNYSLGTVYGSLDLPAFDLGGAGQVMAKVTGSYRERDGLYDNVADPFGNPLANPMLIDELNNIDNTVGRYDILWEASDRLELRYTWDYSDLDLAPSKNQLTYLDPNDPASVNALLAPYVTGENENRDSVSLDQAKFERSKSISRSLFADYDAGSWGALGDVTLRYIGNDRSLDWDDDIDIDGSPVNLFTSARFIDYDQASHEVQMIGTTDRTNYVFGLYYFEEEAAVYNPISFFGAFGSPTSQNRYGFDNDSIAVFGQVEWRPAADIFQDRLTLTLGARWTEETKDTYIDHPNDVDAQGNPAPFSGRAKKSFDNVSPTFVAAWDASDNVN</sequence>
<evidence type="ECO:0000313" key="14">
    <source>
        <dbReference type="Proteomes" id="UP000259273"/>
    </source>
</evidence>
<evidence type="ECO:0000256" key="11">
    <source>
        <dbReference type="PROSITE-ProRule" id="PRU01360"/>
    </source>
</evidence>
<evidence type="ECO:0000256" key="9">
    <source>
        <dbReference type="ARBA" id="ARBA00023136"/>
    </source>
</evidence>
<feature type="non-terminal residue" evidence="13">
    <location>
        <position position="430"/>
    </location>
</feature>
<evidence type="ECO:0000256" key="2">
    <source>
        <dbReference type="ARBA" id="ARBA00022448"/>
    </source>
</evidence>
<dbReference type="PROSITE" id="PS52016">
    <property type="entry name" value="TONB_DEPENDENT_REC_3"/>
    <property type="match status" value="1"/>
</dbReference>
<protein>
    <submittedName>
        <fullName evidence="13">TonB-dependent receptor</fullName>
    </submittedName>
</protein>
<keyword evidence="4" id="KW-0410">Iron transport</keyword>
<dbReference type="SUPFAM" id="SSF56935">
    <property type="entry name" value="Porins"/>
    <property type="match status" value="1"/>
</dbReference>
<dbReference type="EMBL" id="DMND01000118">
    <property type="protein sequence ID" value="HAN27768.1"/>
    <property type="molecule type" value="Genomic_DNA"/>
</dbReference>
<dbReference type="GO" id="GO:0009279">
    <property type="term" value="C:cell outer membrane"/>
    <property type="evidence" value="ECO:0007669"/>
    <property type="project" value="UniProtKB-SubCell"/>
</dbReference>
<evidence type="ECO:0000256" key="1">
    <source>
        <dbReference type="ARBA" id="ARBA00004571"/>
    </source>
</evidence>
<keyword evidence="5 11" id="KW-0812">Transmembrane</keyword>
<keyword evidence="3 11" id="KW-1134">Transmembrane beta strand</keyword>
<evidence type="ECO:0000313" key="13">
    <source>
        <dbReference type="EMBL" id="HAN27768.1"/>
    </source>
</evidence>
<evidence type="ECO:0000256" key="4">
    <source>
        <dbReference type="ARBA" id="ARBA00022496"/>
    </source>
</evidence>